<organism evidence="3 4">
    <name type="scientific">Candidatus Bandiella euplotis</name>
    <dbReference type="NCBI Taxonomy" id="1664265"/>
    <lineage>
        <taxon>Bacteria</taxon>
        <taxon>Pseudomonadati</taxon>
        <taxon>Pseudomonadota</taxon>
        <taxon>Alphaproteobacteria</taxon>
        <taxon>Rickettsiales</taxon>
        <taxon>Candidatus Midichloriaceae</taxon>
        <taxon>Candidatus Bandiella</taxon>
    </lineage>
</organism>
<evidence type="ECO:0000313" key="4">
    <source>
        <dbReference type="Proteomes" id="UP001327219"/>
    </source>
</evidence>
<dbReference type="InterPro" id="IPR025161">
    <property type="entry name" value="IS402-like_dom"/>
</dbReference>
<accession>A0ABZ0URH2</accession>
<dbReference type="RefSeq" id="WP_323732862.1">
    <property type="nucleotide sequence ID" value="NZ_CP110820.1"/>
</dbReference>
<dbReference type="InterPro" id="IPR002559">
    <property type="entry name" value="Transposase_11"/>
</dbReference>
<dbReference type="EMBL" id="CP110820">
    <property type="protein sequence ID" value="WPX97318.1"/>
    <property type="molecule type" value="Genomic_DNA"/>
</dbReference>
<reference evidence="3 4" key="1">
    <citation type="submission" date="2022-11" db="EMBL/GenBank/DDBJ databases">
        <title>Host association and intracellularity evolved multiple times independently in the Rickettsiales.</title>
        <authorList>
            <person name="Castelli M."/>
            <person name="Nardi T."/>
            <person name="Gammuto L."/>
            <person name="Bellinzona G."/>
            <person name="Sabaneyeva E."/>
            <person name="Potekhin A."/>
            <person name="Serra V."/>
            <person name="Petroni G."/>
            <person name="Sassera D."/>
        </authorList>
    </citation>
    <scope>NUCLEOTIDE SEQUENCE [LARGE SCALE GENOMIC DNA]</scope>
    <source>
        <strain evidence="3 4">NDG2</strain>
    </source>
</reference>
<dbReference type="SUPFAM" id="SSF53098">
    <property type="entry name" value="Ribonuclease H-like"/>
    <property type="match status" value="1"/>
</dbReference>
<feature type="domain" description="Transposase IS4-like" evidence="1">
    <location>
        <begin position="94"/>
        <end position="250"/>
    </location>
</feature>
<dbReference type="NCBIfam" id="NF033580">
    <property type="entry name" value="transpos_IS5_3"/>
    <property type="match status" value="1"/>
</dbReference>
<dbReference type="Pfam" id="PF13340">
    <property type="entry name" value="DUF4096"/>
    <property type="match status" value="1"/>
</dbReference>
<gene>
    <name evidence="3" type="ORF">Bandiella_01467</name>
</gene>
<proteinExistence type="predicted"/>
<evidence type="ECO:0000259" key="2">
    <source>
        <dbReference type="Pfam" id="PF13340"/>
    </source>
</evidence>
<evidence type="ECO:0000259" key="1">
    <source>
        <dbReference type="Pfam" id="PF01609"/>
    </source>
</evidence>
<dbReference type="PANTHER" id="PTHR30007">
    <property type="entry name" value="PHP DOMAIN PROTEIN"/>
    <property type="match status" value="1"/>
</dbReference>
<dbReference type="Pfam" id="PF01609">
    <property type="entry name" value="DDE_Tnp_1"/>
    <property type="match status" value="1"/>
</dbReference>
<name>A0ABZ0URH2_9RICK</name>
<feature type="domain" description="Insertion element IS402-like" evidence="2">
    <location>
        <begin position="10"/>
        <end position="82"/>
    </location>
</feature>
<keyword evidence="4" id="KW-1185">Reference proteome</keyword>
<dbReference type="Proteomes" id="UP001327219">
    <property type="component" value="Chromosome"/>
</dbReference>
<sequence length="254" mass="29881">MDLGLHRHDITDNMWDLIKDHLPGREGTWGGLAHNNRRFINAVFWILRTGSPWRDLPSEYGGWKNTHKRFCRWRDKRIWEALLEIFVKEPDMEWLMIDASHSKVHPHASGAKRRQSRYESYKRGLNTKIHLAVDSHGMPLKVIITKGSEADCKQAVNLIEEMKAEYLLADRGYDANYIIDHAQELGMRVVIPPKKNRITQRKYDKDLYKIRHIVENTFLHLKRWRGIATRYAKNSASFLAAIQIRCLSLWLKIS</sequence>
<evidence type="ECO:0000313" key="3">
    <source>
        <dbReference type="EMBL" id="WPX97318.1"/>
    </source>
</evidence>
<dbReference type="InterPro" id="IPR012337">
    <property type="entry name" value="RNaseH-like_sf"/>
</dbReference>
<dbReference type="PANTHER" id="PTHR30007:SF0">
    <property type="entry name" value="TRANSPOSASE"/>
    <property type="match status" value="1"/>
</dbReference>
<protein>
    <submittedName>
        <fullName evidence="3">IS5 family transposase</fullName>
    </submittedName>
</protein>